<keyword evidence="1" id="KW-1133">Transmembrane helix</keyword>
<dbReference type="EMBL" id="JQCR01000003">
    <property type="protein sequence ID" value="KGE18324.1"/>
    <property type="molecule type" value="Genomic_DNA"/>
</dbReference>
<name>A0A098M6Z2_9BACL</name>
<dbReference type="OrthoDB" id="2986806at2"/>
<feature type="transmembrane region" description="Helical" evidence="1">
    <location>
        <begin position="54"/>
        <end position="73"/>
    </location>
</feature>
<comment type="caution">
    <text evidence="2">The sequence shown here is derived from an EMBL/GenBank/DDBJ whole genome shotgun (WGS) entry which is preliminary data.</text>
</comment>
<dbReference type="STRING" id="268407.PWYN_27815"/>
<gene>
    <name evidence="2" type="ORF">PWYN_27815</name>
</gene>
<evidence type="ECO:0000313" key="2">
    <source>
        <dbReference type="EMBL" id="KGE18324.1"/>
    </source>
</evidence>
<feature type="transmembrane region" description="Helical" evidence="1">
    <location>
        <begin position="248"/>
        <end position="263"/>
    </location>
</feature>
<feature type="transmembrane region" description="Helical" evidence="1">
    <location>
        <begin position="111"/>
        <end position="130"/>
    </location>
</feature>
<dbReference type="AlphaFoldDB" id="A0A098M6Z2"/>
<protein>
    <recommendedName>
        <fullName evidence="4">Oligosaccharide repeat unit polymerase</fullName>
    </recommendedName>
</protein>
<dbReference type="Proteomes" id="UP000029734">
    <property type="component" value="Unassembled WGS sequence"/>
</dbReference>
<keyword evidence="1" id="KW-0472">Membrane</keyword>
<feature type="transmembrane region" description="Helical" evidence="1">
    <location>
        <begin position="12"/>
        <end position="34"/>
    </location>
</feature>
<keyword evidence="1" id="KW-0812">Transmembrane</keyword>
<evidence type="ECO:0000256" key="1">
    <source>
        <dbReference type="SAM" id="Phobius"/>
    </source>
</evidence>
<accession>A0A098M6Z2</accession>
<sequence>MGLVNKKSKKTKYFTLNMGLFRLSLDSLYVTVLNNYHEQSYLLSSGVFNMELNAVKYVISWIIYLIAVIFIDKKILKTRDRGSEIIILGLFIMSFVPSISLFGLANLDYEYLYNFVVFWSMLLVSSYLLCNIKKSKSSTNNRLALNNSSKYYIWLAIIYIFCLGVFIISWRFNGFKLNITLDSIKIYELRSQAKTYNLGTIVEYFRNNAMYIIIPFAGVYCWQKKNWIFLLFLIYIQLHLYSIDNQKAALFILPASILAYIFYRKFMVEIIPLMLILVNILIYIESIIGKSTFLVSTALERIYYLPAILSNCYFEYFKDMPSVVPFVSVFEKIGFVSDYPYTFGVPYILGGLYFHNPAVSANTGLFGSAYSYGPLGIIFIPVTYAFLFYLLDKVTSGLEIKTYISILIVLIYAITGATIFVVLSVYGYIMALILLSLVNKNNKFQILSSSKSIDYLKQYND</sequence>
<evidence type="ECO:0008006" key="4">
    <source>
        <dbReference type="Google" id="ProtNLM"/>
    </source>
</evidence>
<organism evidence="2 3">
    <name type="scientific">Paenibacillus wynnii</name>
    <dbReference type="NCBI Taxonomy" id="268407"/>
    <lineage>
        <taxon>Bacteria</taxon>
        <taxon>Bacillati</taxon>
        <taxon>Bacillota</taxon>
        <taxon>Bacilli</taxon>
        <taxon>Bacillales</taxon>
        <taxon>Paenibacillaceae</taxon>
        <taxon>Paenibacillus</taxon>
    </lineage>
</organism>
<dbReference type="RefSeq" id="WP_036658361.1">
    <property type="nucleotide sequence ID" value="NZ_JQCR01000003.1"/>
</dbReference>
<reference evidence="2 3" key="2">
    <citation type="submission" date="2014-10" db="EMBL/GenBank/DDBJ databases">
        <title>Comparative genomics of the Paenibacillus odorifer group.</title>
        <authorList>
            <person name="Tsai Y.-C."/>
            <person name="Martin N."/>
            <person name="Korlach J."/>
            <person name="Wiedmann M."/>
        </authorList>
    </citation>
    <scope>NUCLEOTIDE SEQUENCE [LARGE SCALE GENOMIC DNA]</scope>
    <source>
        <strain evidence="2 3">DSM 18334</strain>
    </source>
</reference>
<evidence type="ECO:0000313" key="3">
    <source>
        <dbReference type="Proteomes" id="UP000029734"/>
    </source>
</evidence>
<feature type="transmembrane region" description="Helical" evidence="1">
    <location>
        <begin position="369"/>
        <end position="391"/>
    </location>
</feature>
<feature type="transmembrane region" description="Helical" evidence="1">
    <location>
        <begin position="270"/>
        <end position="289"/>
    </location>
</feature>
<feature type="transmembrane region" description="Helical" evidence="1">
    <location>
        <begin position="227"/>
        <end position="242"/>
    </location>
</feature>
<feature type="transmembrane region" description="Helical" evidence="1">
    <location>
        <begin position="85"/>
        <end position="105"/>
    </location>
</feature>
<proteinExistence type="predicted"/>
<dbReference type="eggNOG" id="ENOG5032QIK">
    <property type="taxonomic scope" value="Bacteria"/>
</dbReference>
<feature type="transmembrane region" description="Helical" evidence="1">
    <location>
        <begin position="403"/>
        <end position="429"/>
    </location>
</feature>
<feature type="transmembrane region" description="Helical" evidence="1">
    <location>
        <begin position="151"/>
        <end position="172"/>
    </location>
</feature>
<keyword evidence="3" id="KW-1185">Reference proteome</keyword>
<reference evidence="2 3" key="1">
    <citation type="submission" date="2014-08" db="EMBL/GenBank/DDBJ databases">
        <authorList>
            <person name="den Bakker H.C."/>
        </authorList>
    </citation>
    <scope>NUCLEOTIDE SEQUENCE [LARGE SCALE GENOMIC DNA]</scope>
    <source>
        <strain evidence="2 3">DSM 18334</strain>
    </source>
</reference>
<feature type="transmembrane region" description="Helical" evidence="1">
    <location>
        <begin position="204"/>
        <end position="222"/>
    </location>
</feature>